<proteinExistence type="predicted"/>
<comment type="caution">
    <text evidence="1">The sequence shown here is derived from an EMBL/GenBank/DDBJ whole genome shotgun (WGS) entry which is preliminary data.</text>
</comment>
<evidence type="ECO:0000313" key="2">
    <source>
        <dbReference type="Proteomes" id="UP000814033"/>
    </source>
</evidence>
<organism evidence="1 2">
    <name type="scientific">Auriscalpium vulgare</name>
    <dbReference type="NCBI Taxonomy" id="40419"/>
    <lineage>
        <taxon>Eukaryota</taxon>
        <taxon>Fungi</taxon>
        <taxon>Dikarya</taxon>
        <taxon>Basidiomycota</taxon>
        <taxon>Agaricomycotina</taxon>
        <taxon>Agaricomycetes</taxon>
        <taxon>Russulales</taxon>
        <taxon>Auriscalpiaceae</taxon>
        <taxon>Auriscalpium</taxon>
    </lineage>
</organism>
<gene>
    <name evidence="1" type="ORF">FA95DRAFT_1600812</name>
</gene>
<reference evidence="1" key="2">
    <citation type="journal article" date="2022" name="New Phytol.">
        <title>Evolutionary transition to the ectomycorrhizal habit in the genomes of a hyperdiverse lineage of mushroom-forming fungi.</title>
        <authorList>
            <person name="Looney B."/>
            <person name="Miyauchi S."/>
            <person name="Morin E."/>
            <person name="Drula E."/>
            <person name="Courty P.E."/>
            <person name="Kohler A."/>
            <person name="Kuo A."/>
            <person name="LaButti K."/>
            <person name="Pangilinan J."/>
            <person name="Lipzen A."/>
            <person name="Riley R."/>
            <person name="Andreopoulos W."/>
            <person name="He G."/>
            <person name="Johnson J."/>
            <person name="Nolan M."/>
            <person name="Tritt A."/>
            <person name="Barry K.W."/>
            <person name="Grigoriev I.V."/>
            <person name="Nagy L.G."/>
            <person name="Hibbett D."/>
            <person name="Henrissat B."/>
            <person name="Matheny P.B."/>
            <person name="Labbe J."/>
            <person name="Martin F.M."/>
        </authorList>
    </citation>
    <scope>NUCLEOTIDE SEQUENCE</scope>
    <source>
        <strain evidence="1">FP105234-sp</strain>
    </source>
</reference>
<name>A0ACB8SCH3_9AGAM</name>
<evidence type="ECO:0000313" key="1">
    <source>
        <dbReference type="EMBL" id="KAI0053671.1"/>
    </source>
</evidence>
<reference evidence="1" key="1">
    <citation type="submission" date="2021-02" db="EMBL/GenBank/DDBJ databases">
        <authorList>
            <consortium name="DOE Joint Genome Institute"/>
            <person name="Ahrendt S."/>
            <person name="Looney B.P."/>
            <person name="Miyauchi S."/>
            <person name="Morin E."/>
            <person name="Drula E."/>
            <person name="Courty P.E."/>
            <person name="Chicoki N."/>
            <person name="Fauchery L."/>
            <person name="Kohler A."/>
            <person name="Kuo A."/>
            <person name="Labutti K."/>
            <person name="Pangilinan J."/>
            <person name="Lipzen A."/>
            <person name="Riley R."/>
            <person name="Andreopoulos W."/>
            <person name="He G."/>
            <person name="Johnson J."/>
            <person name="Barry K.W."/>
            <person name="Grigoriev I.V."/>
            <person name="Nagy L."/>
            <person name="Hibbett D."/>
            <person name="Henrissat B."/>
            <person name="Matheny P.B."/>
            <person name="Labbe J."/>
            <person name="Martin F."/>
        </authorList>
    </citation>
    <scope>NUCLEOTIDE SEQUENCE</scope>
    <source>
        <strain evidence="1">FP105234-sp</strain>
    </source>
</reference>
<keyword evidence="2" id="KW-1185">Reference proteome</keyword>
<protein>
    <submittedName>
        <fullName evidence="1">Alpha/beta-hydrolase</fullName>
    </submittedName>
</protein>
<accession>A0ACB8SCH3</accession>
<dbReference type="Proteomes" id="UP000814033">
    <property type="component" value="Unassembled WGS sequence"/>
</dbReference>
<sequence length="610" mass="67616">MLPLRWAVALWSLLPSLVCSAPTDGLPSAASFYVQNLPDLHQDPDRPLHIYAGHISADPDASKVPATTVTAHLYFVLVKARRSADKERVMFWFNGGPGCSSFDGLMMEVGPWRVDGNGGLKTAEGGWEEYTTMIYIDQPAGTGFSYTSTDRYVHELADAAAQFIEFLRNFYLIFPEYRHMETYIGGESFAGQYIPYFSDALLNSTLQVPLMGAAIGNPWMDARRQYPAYLEYAVKHRLVEVGTPDYDRGKKATDECMALLETMDGEPVHTGLCEGVLQKVAGFSDDAIPSNGRCMNIYDVRLDDEYPACGMNWPPDLKNITKYLRRQDVVNSLHATAKSEAWVECQSHLHRTLSMEHSPSSITIMPRVLERIPVMIFAGDQDFICNYVGLENMIQALSWNGQKGLGKVETQTWTVDGQPAGTWVASRNLTYVKIFNASHMAGFDVPHVAHDMILRFMNVNFSAIAEGSALIPSSVGDNSKPTLIGADAAPSNTPAAPSTKSPEQDKAMWEAYYNAGSAALVLVIIFVALGTFFWCRIRKRRLRGLPVTNAEEESIPLTRSTPQFDNDGPNEDDGFRARKGKERATGADSPQLFDVGDSDEEDDKNEPRSR</sequence>
<dbReference type="EMBL" id="MU275839">
    <property type="protein sequence ID" value="KAI0053671.1"/>
    <property type="molecule type" value="Genomic_DNA"/>
</dbReference>